<accession>A0A2N3HGH0</accession>
<keyword evidence="11" id="KW-0067">ATP-binding</keyword>
<evidence type="ECO:0000256" key="1">
    <source>
        <dbReference type="ARBA" id="ARBA00004429"/>
    </source>
</evidence>
<evidence type="ECO:0000256" key="11">
    <source>
        <dbReference type="ARBA" id="ARBA00022840"/>
    </source>
</evidence>
<evidence type="ECO:0000256" key="9">
    <source>
        <dbReference type="ARBA" id="ARBA00022741"/>
    </source>
</evidence>
<keyword evidence="6" id="KW-0997">Cell inner membrane</keyword>
<dbReference type="NCBIfam" id="TIGR01007">
    <property type="entry name" value="eps_fam"/>
    <property type="match status" value="1"/>
</dbReference>
<feature type="domain" description="AAA" evidence="18">
    <location>
        <begin position="607"/>
        <end position="733"/>
    </location>
</feature>
<comment type="similarity">
    <text evidence="2">Belongs to the CpsD/CapB family.</text>
</comment>
<dbReference type="CDD" id="cd05387">
    <property type="entry name" value="BY-kinase"/>
    <property type="match status" value="1"/>
</dbReference>
<evidence type="ECO:0000256" key="15">
    <source>
        <dbReference type="ARBA" id="ARBA00051245"/>
    </source>
</evidence>
<evidence type="ECO:0000256" key="14">
    <source>
        <dbReference type="ARBA" id="ARBA00023137"/>
    </source>
</evidence>
<comment type="similarity">
    <text evidence="3">Belongs to the etk/wzc family.</text>
</comment>
<keyword evidence="13 16" id="KW-0472">Membrane</keyword>
<feature type="domain" description="Polysaccharide chain length determinant N-terminal" evidence="17">
    <location>
        <begin position="17"/>
        <end position="112"/>
    </location>
</feature>
<name>A0A2N3HGH0_9FLAO</name>
<dbReference type="InterPro" id="IPR003856">
    <property type="entry name" value="LPS_length_determ_N"/>
</dbReference>
<dbReference type="OrthoDB" id="9794577at2"/>
<feature type="transmembrane region" description="Helical" evidence="16">
    <location>
        <begin position="503"/>
        <end position="521"/>
    </location>
</feature>
<dbReference type="PANTHER" id="PTHR32309">
    <property type="entry name" value="TYROSINE-PROTEIN KINASE"/>
    <property type="match status" value="1"/>
</dbReference>
<dbReference type="GO" id="GO:0005886">
    <property type="term" value="C:plasma membrane"/>
    <property type="evidence" value="ECO:0007669"/>
    <property type="project" value="UniProtKB-SubCell"/>
</dbReference>
<evidence type="ECO:0000256" key="10">
    <source>
        <dbReference type="ARBA" id="ARBA00022777"/>
    </source>
</evidence>
<keyword evidence="21" id="KW-1185">Reference proteome</keyword>
<evidence type="ECO:0000256" key="12">
    <source>
        <dbReference type="ARBA" id="ARBA00022989"/>
    </source>
</evidence>
<evidence type="ECO:0000313" key="20">
    <source>
        <dbReference type="EMBL" id="PKQ44055.1"/>
    </source>
</evidence>
<dbReference type="EC" id="2.7.10.2" evidence="4"/>
<dbReference type="InterPro" id="IPR032807">
    <property type="entry name" value="GNVR"/>
</dbReference>
<dbReference type="InterPro" id="IPR025669">
    <property type="entry name" value="AAA_dom"/>
</dbReference>
<dbReference type="GO" id="GO:0004715">
    <property type="term" value="F:non-membrane spanning protein tyrosine kinase activity"/>
    <property type="evidence" value="ECO:0007669"/>
    <property type="project" value="UniProtKB-EC"/>
</dbReference>
<dbReference type="PANTHER" id="PTHR32309:SF13">
    <property type="entry name" value="FERRIC ENTEROBACTIN TRANSPORT PROTEIN FEPE"/>
    <property type="match status" value="1"/>
</dbReference>
<evidence type="ECO:0000256" key="2">
    <source>
        <dbReference type="ARBA" id="ARBA00007316"/>
    </source>
</evidence>
<dbReference type="RefSeq" id="WP_106660635.1">
    <property type="nucleotide sequence ID" value="NZ_PJEO01000052.1"/>
</dbReference>
<feature type="transmembrane region" description="Helical" evidence="16">
    <location>
        <begin position="31"/>
        <end position="51"/>
    </location>
</feature>
<keyword evidence="7" id="KW-0808">Transferase</keyword>
<evidence type="ECO:0000256" key="8">
    <source>
        <dbReference type="ARBA" id="ARBA00022692"/>
    </source>
</evidence>
<dbReference type="InterPro" id="IPR005702">
    <property type="entry name" value="Wzc-like_C"/>
</dbReference>
<evidence type="ECO:0000256" key="3">
    <source>
        <dbReference type="ARBA" id="ARBA00008883"/>
    </source>
</evidence>
<evidence type="ECO:0000256" key="4">
    <source>
        <dbReference type="ARBA" id="ARBA00011903"/>
    </source>
</evidence>
<dbReference type="EMBL" id="PJEO01000052">
    <property type="protein sequence ID" value="PKQ44055.1"/>
    <property type="molecule type" value="Genomic_DNA"/>
</dbReference>
<keyword evidence="8 16" id="KW-0812">Transmembrane</keyword>
<proteinExistence type="inferred from homology"/>
<evidence type="ECO:0000256" key="5">
    <source>
        <dbReference type="ARBA" id="ARBA00022475"/>
    </source>
</evidence>
<dbReference type="Gene3D" id="3.40.50.300">
    <property type="entry name" value="P-loop containing nucleotide triphosphate hydrolases"/>
    <property type="match status" value="1"/>
</dbReference>
<keyword evidence="10 20" id="KW-0418">Kinase</keyword>
<feature type="domain" description="Tyrosine-protein kinase G-rich" evidence="19">
    <location>
        <begin position="453"/>
        <end position="524"/>
    </location>
</feature>
<dbReference type="Proteomes" id="UP000233435">
    <property type="component" value="Unassembled WGS sequence"/>
</dbReference>
<reference evidence="20 21" key="1">
    <citation type="submission" date="2017-12" db="EMBL/GenBank/DDBJ databases">
        <title>Confluentibacter flavum sp. nov., isolated from the saline lake.</title>
        <authorList>
            <person name="Yu L."/>
        </authorList>
    </citation>
    <scope>NUCLEOTIDE SEQUENCE [LARGE SCALE GENOMIC DNA]</scope>
    <source>
        <strain evidence="20 21">3B</strain>
    </source>
</reference>
<dbReference type="GO" id="GO:0005524">
    <property type="term" value="F:ATP binding"/>
    <property type="evidence" value="ECO:0007669"/>
    <property type="project" value="UniProtKB-KW"/>
</dbReference>
<dbReference type="Pfam" id="PF02706">
    <property type="entry name" value="Wzz"/>
    <property type="match status" value="1"/>
</dbReference>
<evidence type="ECO:0000313" key="21">
    <source>
        <dbReference type="Proteomes" id="UP000233435"/>
    </source>
</evidence>
<evidence type="ECO:0000256" key="7">
    <source>
        <dbReference type="ARBA" id="ARBA00022679"/>
    </source>
</evidence>
<gene>
    <name evidence="20" type="ORF">CSW08_14715</name>
</gene>
<dbReference type="Pfam" id="PF13807">
    <property type="entry name" value="GNVR"/>
    <property type="match status" value="1"/>
</dbReference>
<protein>
    <recommendedName>
        <fullName evidence="4">non-specific protein-tyrosine kinase</fullName>
        <ecNumber evidence="4">2.7.10.2</ecNumber>
    </recommendedName>
</protein>
<dbReference type="InterPro" id="IPR027417">
    <property type="entry name" value="P-loop_NTPase"/>
</dbReference>
<evidence type="ECO:0000259" key="18">
    <source>
        <dbReference type="Pfam" id="PF13614"/>
    </source>
</evidence>
<dbReference type="SUPFAM" id="SSF52540">
    <property type="entry name" value="P-loop containing nucleoside triphosphate hydrolases"/>
    <property type="match status" value="1"/>
</dbReference>
<dbReference type="AlphaFoldDB" id="A0A2N3HGH0"/>
<keyword evidence="12 16" id="KW-1133">Transmembrane helix</keyword>
<organism evidence="20 21">
    <name type="scientific">Confluentibacter flavum</name>
    <dbReference type="NCBI Taxonomy" id="1909700"/>
    <lineage>
        <taxon>Bacteria</taxon>
        <taxon>Pseudomonadati</taxon>
        <taxon>Bacteroidota</taxon>
        <taxon>Flavobacteriia</taxon>
        <taxon>Flavobacteriales</taxon>
        <taxon>Flavobacteriaceae</taxon>
        <taxon>Confluentibacter</taxon>
    </lineage>
</organism>
<comment type="catalytic activity">
    <reaction evidence="15">
        <text>L-tyrosyl-[protein] + ATP = O-phospho-L-tyrosyl-[protein] + ADP + H(+)</text>
        <dbReference type="Rhea" id="RHEA:10596"/>
        <dbReference type="Rhea" id="RHEA-COMP:10136"/>
        <dbReference type="Rhea" id="RHEA-COMP:20101"/>
        <dbReference type="ChEBI" id="CHEBI:15378"/>
        <dbReference type="ChEBI" id="CHEBI:30616"/>
        <dbReference type="ChEBI" id="CHEBI:46858"/>
        <dbReference type="ChEBI" id="CHEBI:61978"/>
        <dbReference type="ChEBI" id="CHEBI:456216"/>
        <dbReference type="EC" id="2.7.10.2"/>
    </reaction>
</comment>
<dbReference type="InterPro" id="IPR050445">
    <property type="entry name" value="Bact_polysacc_biosynth/exp"/>
</dbReference>
<evidence type="ECO:0000256" key="13">
    <source>
        <dbReference type="ARBA" id="ARBA00023136"/>
    </source>
</evidence>
<dbReference type="Pfam" id="PF13614">
    <property type="entry name" value="AAA_31"/>
    <property type="match status" value="1"/>
</dbReference>
<keyword evidence="14" id="KW-0829">Tyrosine-protein kinase</keyword>
<evidence type="ECO:0000256" key="6">
    <source>
        <dbReference type="ARBA" id="ARBA00022519"/>
    </source>
</evidence>
<keyword evidence="5" id="KW-1003">Cell membrane</keyword>
<evidence type="ECO:0000259" key="19">
    <source>
        <dbReference type="Pfam" id="PF13807"/>
    </source>
</evidence>
<keyword evidence="9" id="KW-0547">Nucleotide-binding</keyword>
<comment type="caution">
    <text evidence="20">The sequence shown here is derived from an EMBL/GenBank/DDBJ whole genome shotgun (WGS) entry which is preliminary data.</text>
</comment>
<evidence type="ECO:0000256" key="16">
    <source>
        <dbReference type="SAM" id="Phobius"/>
    </source>
</evidence>
<comment type="subcellular location">
    <subcellularLocation>
        <location evidence="1">Cell inner membrane</location>
        <topology evidence="1">Multi-pass membrane protein</topology>
    </subcellularLocation>
</comment>
<sequence length="803" mass="90730">MVSSSKQNQSKNTMSEEVNLKKTLFSYARHWKWFALSCILCIIAALLYLRYTPEQYSAYAKIMFVDDATSSIPSNELLKDLRRYSETEGKKTEDEIEALRSRHILESVVRKLSLNIQYSSKGRVHETPLYKKSPIKINFTVSDSIVEHSKFNFSINILSETAFDFEVENEAKELVSIKSAFGKNIPTPMGDIIILPTVDNMSQLVGQTIYVKIVPVKQLAEFYKNEILVSQIVEFSKVVDLSLNDVVLSRSKDILNTLIEEYNRISIAEKNQISLNAANFINERINLISKDLSNVDDKIENFKTGNRLTDITSEASLYLNTSSQTEEEISKARSQLNLVNYMKNYVDDESLSYEPIPSNVGLSDESINNVTSTYNDLLRERNALLKGSTKEKNPIIVNLDQQLSGLKQNLIQSLANSSQTISFQINSLQNRAASINSKIYQVPGQVRESRDIEREQGIKESLYLYLLQKREEATISLTSTSPNARIIDEAYSTGLPVSPKKNIVFLAAIIIGLCIPFGVIYTRNLLDTKIHNKEDLEREIKNISILGEIPKIKDSSKSGKGLLIEKNDRSVFSESFRIIRTNFDYIRRGRNIEKYENVMFVTSTINGEGKSVFSLNMALTIANTDKRVLLIEGDIRNPQIHPAIKNQMEKSKAKVGLTEFLVDKSILAGQTIDTYTVNDIKIDILLSGKVPPNPAELLMGDRVQEVFDYASNHYDMVIVDTAPAMLVTDTLLISHYAGHTIYVTRADYTEKQILNYAKELHADKKLNGMMLVVNDVKQSNFGYGAKYGYYGAPVKKGFFSRKS</sequence>
<evidence type="ECO:0000259" key="17">
    <source>
        <dbReference type="Pfam" id="PF02706"/>
    </source>
</evidence>